<dbReference type="Proteomes" id="UP000783686">
    <property type="component" value="Unassembled WGS sequence"/>
</dbReference>
<feature type="chain" id="PRO_5035595510" description="CUB domain-containing protein" evidence="4">
    <location>
        <begin position="21"/>
        <end position="229"/>
    </location>
</feature>
<accession>A0A811L6K2</accession>
<evidence type="ECO:0000259" key="5">
    <source>
        <dbReference type="PROSITE" id="PS01180"/>
    </source>
</evidence>
<dbReference type="PROSITE" id="PS51257">
    <property type="entry name" value="PROKAR_LIPOPROTEIN"/>
    <property type="match status" value="1"/>
</dbReference>
<comment type="caution">
    <text evidence="2">Lacks conserved residue(s) required for the propagation of feature annotation.</text>
</comment>
<keyword evidence="1" id="KW-1015">Disulfide bond</keyword>
<proteinExistence type="predicted"/>
<gene>
    <name evidence="6" type="ORF">BOKJ2_LOCUS10682</name>
</gene>
<dbReference type="Pfam" id="PF00431">
    <property type="entry name" value="CUB"/>
    <property type="match status" value="1"/>
</dbReference>
<keyword evidence="3" id="KW-0812">Transmembrane</keyword>
<dbReference type="EMBL" id="CAJFDH010000005">
    <property type="protein sequence ID" value="CAD5223912.1"/>
    <property type="molecule type" value="Genomic_DNA"/>
</dbReference>
<keyword evidence="3" id="KW-1133">Transmembrane helix</keyword>
<name>A0A811L6K2_9BILA</name>
<dbReference type="AlphaFoldDB" id="A0A811L6K2"/>
<keyword evidence="3" id="KW-0472">Membrane</keyword>
<protein>
    <recommendedName>
        <fullName evidence="5">CUB domain-containing protein</fullName>
    </recommendedName>
</protein>
<dbReference type="OrthoDB" id="10063988at2759"/>
<sequence length="229" mass="26285">MRLHGLAVLVLLDSVWSVLSLCSCTLRHIHLNAFEPQRSIFSPEYPRPYCGNIDCLWIIDAPSNQSVLRFYSPKVDLRARRDSIRFYDSHDLDEQKHLRSYRKDNASGECTKREACEFKASGPRIGIRFVTGRGVPDNYGFQATVSLFNHQLGYETDSAPDDTLVSFWNFLVWVILVFCLVVFIIAVFYLACLKRGQEDNRSPLLNKSVKEESIHLSIHSENEIPEEKA</sequence>
<evidence type="ECO:0000313" key="7">
    <source>
        <dbReference type="Proteomes" id="UP000614601"/>
    </source>
</evidence>
<dbReference type="InterPro" id="IPR000859">
    <property type="entry name" value="CUB_dom"/>
</dbReference>
<evidence type="ECO:0000256" key="1">
    <source>
        <dbReference type="ARBA" id="ARBA00023157"/>
    </source>
</evidence>
<feature type="domain" description="CUB" evidence="5">
    <location>
        <begin position="22"/>
        <end position="148"/>
    </location>
</feature>
<reference evidence="6" key="1">
    <citation type="submission" date="2020-09" db="EMBL/GenBank/DDBJ databases">
        <authorList>
            <person name="Kikuchi T."/>
        </authorList>
    </citation>
    <scope>NUCLEOTIDE SEQUENCE</scope>
    <source>
        <strain evidence="6">SH1</strain>
    </source>
</reference>
<dbReference type="CDD" id="cd00041">
    <property type="entry name" value="CUB"/>
    <property type="match status" value="1"/>
</dbReference>
<organism evidence="6 7">
    <name type="scientific">Bursaphelenchus okinawaensis</name>
    <dbReference type="NCBI Taxonomy" id="465554"/>
    <lineage>
        <taxon>Eukaryota</taxon>
        <taxon>Metazoa</taxon>
        <taxon>Ecdysozoa</taxon>
        <taxon>Nematoda</taxon>
        <taxon>Chromadorea</taxon>
        <taxon>Rhabditida</taxon>
        <taxon>Tylenchina</taxon>
        <taxon>Tylenchomorpha</taxon>
        <taxon>Aphelenchoidea</taxon>
        <taxon>Aphelenchoididae</taxon>
        <taxon>Bursaphelenchus</taxon>
    </lineage>
</organism>
<keyword evidence="7" id="KW-1185">Reference proteome</keyword>
<evidence type="ECO:0000256" key="2">
    <source>
        <dbReference type="PROSITE-ProRule" id="PRU00059"/>
    </source>
</evidence>
<dbReference type="InterPro" id="IPR035914">
    <property type="entry name" value="Sperma_CUB_dom_sf"/>
</dbReference>
<feature type="signal peptide" evidence="4">
    <location>
        <begin position="1"/>
        <end position="20"/>
    </location>
</feature>
<dbReference type="Proteomes" id="UP000614601">
    <property type="component" value="Unassembled WGS sequence"/>
</dbReference>
<comment type="caution">
    <text evidence="6">The sequence shown here is derived from an EMBL/GenBank/DDBJ whole genome shotgun (WGS) entry which is preliminary data.</text>
</comment>
<evidence type="ECO:0000256" key="3">
    <source>
        <dbReference type="SAM" id="Phobius"/>
    </source>
</evidence>
<dbReference type="EMBL" id="CAJFCW020000005">
    <property type="protein sequence ID" value="CAG9119119.1"/>
    <property type="molecule type" value="Genomic_DNA"/>
</dbReference>
<dbReference type="SMART" id="SM00042">
    <property type="entry name" value="CUB"/>
    <property type="match status" value="1"/>
</dbReference>
<dbReference type="Gene3D" id="2.60.120.290">
    <property type="entry name" value="Spermadhesin, CUB domain"/>
    <property type="match status" value="1"/>
</dbReference>
<evidence type="ECO:0000256" key="4">
    <source>
        <dbReference type="SAM" id="SignalP"/>
    </source>
</evidence>
<evidence type="ECO:0000313" key="6">
    <source>
        <dbReference type="EMBL" id="CAD5223912.1"/>
    </source>
</evidence>
<dbReference type="PROSITE" id="PS01180">
    <property type="entry name" value="CUB"/>
    <property type="match status" value="1"/>
</dbReference>
<dbReference type="SUPFAM" id="SSF49854">
    <property type="entry name" value="Spermadhesin, CUB domain"/>
    <property type="match status" value="1"/>
</dbReference>
<feature type="transmembrane region" description="Helical" evidence="3">
    <location>
        <begin position="170"/>
        <end position="192"/>
    </location>
</feature>
<keyword evidence="4" id="KW-0732">Signal</keyword>